<sequence length="98" mass="10047">MLRTIVRDWPVVPELCTAIGRRAACAAQNAATGSIAAATSTGVSAVGLTLFKGFIVPDPRTCEEAGDTRDAVGIARRPASGVGRHHPRIVAVQPGAVS</sequence>
<dbReference type="KEGG" id="broo:brsh051_09640"/>
<dbReference type="Proteomes" id="UP001431656">
    <property type="component" value="Chromosome"/>
</dbReference>
<name>A0AAN0K6D0_9ACTN</name>
<protein>
    <submittedName>
        <fullName evidence="1">Uncharacterized protein</fullName>
    </submittedName>
</protein>
<keyword evidence="2" id="KW-1185">Reference proteome</keyword>
<dbReference type="EMBL" id="AP028056">
    <property type="protein sequence ID" value="BEH01683.1"/>
    <property type="molecule type" value="Genomic_DNA"/>
</dbReference>
<proteinExistence type="predicted"/>
<organism evidence="1 2">
    <name type="scientific">Brooklawnia propionicigenes</name>
    <dbReference type="NCBI Taxonomy" id="3041175"/>
    <lineage>
        <taxon>Bacteria</taxon>
        <taxon>Bacillati</taxon>
        <taxon>Actinomycetota</taxon>
        <taxon>Actinomycetes</taxon>
        <taxon>Propionibacteriales</taxon>
        <taxon>Propionibacteriaceae</taxon>
        <taxon>Brooklawnia</taxon>
    </lineage>
</organism>
<evidence type="ECO:0000313" key="1">
    <source>
        <dbReference type="EMBL" id="BEH01683.1"/>
    </source>
</evidence>
<gene>
    <name evidence="1" type="ORF">brsh051_09640</name>
</gene>
<accession>A0AAN0K6D0</accession>
<evidence type="ECO:0000313" key="2">
    <source>
        <dbReference type="Proteomes" id="UP001431656"/>
    </source>
</evidence>
<dbReference type="AlphaFoldDB" id="A0AAN0K6D0"/>
<reference evidence="1" key="1">
    <citation type="journal article" date="2024" name="Int. J. Syst. Evol. Microbiol.">
        <title>Brooklawnia propionicigenes sp. nov., a facultatively anaerobic, propionate-producing bacterium isolated from a methanogenic reactor treating waste from cattle farms.</title>
        <authorList>
            <person name="Akita Y."/>
            <person name="Ueki A."/>
            <person name="Tonouchi A."/>
            <person name="Sugawara Y."/>
            <person name="Honma S."/>
            <person name="Kaku N."/>
            <person name="Ueki K."/>
        </authorList>
    </citation>
    <scope>NUCLEOTIDE SEQUENCE</scope>
    <source>
        <strain evidence="1">SH051</strain>
    </source>
</reference>